<reference evidence="3 4" key="1">
    <citation type="submission" date="2020-05" db="EMBL/GenBank/DDBJ databases">
        <title>Paenibacillus glebae, sp. nov., Paenibacillus humi sp. nov., Paenibacillus pedi sp. nov., Paenibacillus terrestris sp. nov. and Paenibacillus terricola sp. nov., isolated from a forest top soil sample.</title>
        <authorList>
            <person name="Qi S."/>
            <person name="Carlier A."/>
            <person name="Cnockaert M."/>
            <person name="Vandamme P."/>
        </authorList>
    </citation>
    <scope>NUCLEOTIDE SEQUENCE [LARGE SCALE GENOMIC DNA]</scope>
    <source>
        <strain evidence="3 4">LMG 29502</strain>
    </source>
</reference>
<protein>
    <submittedName>
        <fullName evidence="3">Uncharacterized protein</fullName>
    </submittedName>
</protein>
<keyword evidence="2" id="KW-0472">Membrane</keyword>
<feature type="coiled-coil region" evidence="1">
    <location>
        <begin position="1"/>
        <end position="28"/>
    </location>
</feature>
<gene>
    <name evidence="3" type="ORF">HQN87_03810</name>
</gene>
<evidence type="ECO:0000256" key="1">
    <source>
        <dbReference type="SAM" id="Coils"/>
    </source>
</evidence>
<keyword evidence="1" id="KW-0175">Coiled coil</keyword>
<dbReference type="RefSeq" id="WP_173128070.1">
    <property type="nucleotide sequence ID" value="NZ_CP073365.1"/>
</dbReference>
<dbReference type="Proteomes" id="UP000711047">
    <property type="component" value="Unassembled WGS sequence"/>
</dbReference>
<evidence type="ECO:0000256" key="2">
    <source>
        <dbReference type="SAM" id="Phobius"/>
    </source>
</evidence>
<accession>A0ABX2DK39</accession>
<keyword evidence="2" id="KW-1133">Transmembrane helix</keyword>
<keyword evidence="2" id="KW-0812">Transmembrane</keyword>
<proteinExistence type="predicted"/>
<evidence type="ECO:0000313" key="3">
    <source>
        <dbReference type="EMBL" id="NQX44449.1"/>
    </source>
</evidence>
<keyword evidence="4" id="KW-1185">Reference proteome</keyword>
<sequence>MTEAENKNRELEKRIAVLEARLTNMENAPRQPANNLGRTVLAIVLGILLFLVVIGVVQFVSTG</sequence>
<dbReference type="EMBL" id="JABMKX010000002">
    <property type="protein sequence ID" value="NQX44449.1"/>
    <property type="molecule type" value="Genomic_DNA"/>
</dbReference>
<name>A0ABX2DK39_9BACL</name>
<organism evidence="3 4">
    <name type="scientific">Paenibacillus tritici</name>
    <dbReference type="NCBI Taxonomy" id="1873425"/>
    <lineage>
        <taxon>Bacteria</taxon>
        <taxon>Bacillati</taxon>
        <taxon>Bacillota</taxon>
        <taxon>Bacilli</taxon>
        <taxon>Bacillales</taxon>
        <taxon>Paenibacillaceae</taxon>
        <taxon>Paenibacillus</taxon>
    </lineage>
</organism>
<feature type="transmembrane region" description="Helical" evidence="2">
    <location>
        <begin position="40"/>
        <end position="60"/>
    </location>
</feature>
<comment type="caution">
    <text evidence="3">The sequence shown here is derived from an EMBL/GenBank/DDBJ whole genome shotgun (WGS) entry which is preliminary data.</text>
</comment>
<evidence type="ECO:0000313" key="4">
    <source>
        <dbReference type="Proteomes" id="UP000711047"/>
    </source>
</evidence>